<name>A0A0A9GA91_ARUDO</name>
<dbReference type="AlphaFoldDB" id="A0A0A9GA91"/>
<accession>A0A0A9GA91</accession>
<reference evidence="1" key="2">
    <citation type="journal article" date="2015" name="Data Brief">
        <title>Shoot transcriptome of the giant reed, Arundo donax.</title>
        <authorList>
            <person name="Barrero R.A."/>
            <person name="Guerrero F.D."/>
            <person name="Moolhuijzen P."/>
            <person name="Goolsby J.A."/>
            <person name="Tidwell J."/>
            <person name="Bellgard S.E."/>
            <person name="Bellgard M.I."/>
        </authorList>
    </citation>
    <scope>NUCLEOTIDE SEQUENCE</scope>
    <source>
        <tissue evidence="1">Shoot tissue taken approximately 20 cm above the soil surface</tissue>
    </source>
</reference>
<reference evidence="1" key="1">
    <citation type="submission" date="2014-09" db="EMBL/GenBank/DDBJ databases">
        <authorList>
            <person name="Magalhaes I.L.F."/>
            <person name="Oliveira U."/>
            <person name="Santos F.R."/>
            <person name="Vidigal T.H.D.A."/>
            <person name="Brescovit A.D."/>
            <person name="Santos A.J."/>
        </authorList>
    </citation>
    <scope>NUCLEOTIDE SEQUENCE</scope>
    <source>
        <tissue evidence="1">Shoot tissue taken approximately 20 cm above the soil surface</tissue>
    </source>
</reference>
<dbReference type="EMBL" id="GBRH01176494">
    <property type="protein sequence ID" value="JAE21402.1"/>
    <property type="molecule type" value="Transcribed_RNA"/>
</dbReference>
<protein>
    <submittedName>
        <fullName evidence="1">Uncharacterized protein</fullName>
    </submittedName>
</protein>
<proteinExistence type="predicted"/>
<organism evidence="1">
    <name type="scientific">Arundo donax</name>
    <name type="common">Giant reed</name>
    <name type="synonym">Donax arundinaceus</name>
    <dbReference type="NCBI Taxonomy" id="35708"/>
    <lineage>
        <taxon>Eukaryota</taxon>
        <taxon>Viridiplantae</taxon>
        <taxon>Streptophyta</taxon>
        <taxon>Embryophyta</taxon>
        <taxon>Tracheophyta</taxon>
        <taxon>Spermatophyta</taxon>
        <taxon>Magnoliopsida</taxon>
        <taxon>Liliopsida</taxon>
        <taxon>Poales</taxon>
        <taxon>Poaceae</taxon>
        <taxon>PACMAD clade</taxon>
        <taxon>Arundinoideae</taxon>
        <taxon>Arundineae</taxon>
        <taxon>Arundo</taxon>
    </lineage>
</organism>
<sequence>MGHSSRSPLPPPASSAPG</sequence>
<evidence type="ECO:0000313" key="1">
    <source>
        <dbReference type="EMBL" id="JAE21402.1"/>
    </source>
</evidence>